<protein>
    <submittedName>
        <fullName evidence="3">Uncharacterized protein</fullName>
    </submittedName>
</protein>
<keyword evidence="2" id="KW-0812">Transmembrane</keyword>
<evidence type="ECO:0000313" key="4">
    <source>
        <dbReference type="Proteomes" id="UP000683360"/>
    </source>
</evidence>
<organism evidence="3 4">
    <name type="scientific">Mytilus edulis</name>
    <name type="common">Blue mussel</name>
    <dbReference type="NCBI Taxonomy" id="6550"/>
    <lineage>
        <taxon>Eukaryota</taxon>
        <taxon>Metazoa</taxon>
        <taxon>Spiralia</taxon>
        <taxon>Lophotrochozoa</taxon>
        <taxon>Mollusca</taxon>
        <taxon>Bivalvia</taxon>
        <taxon>Autobranchia</taxon>
        <taxon>Pteriomorphia</taxon>
        <taxon>Mytilida</taxon>
        <taxon>Mytiloidea</taxon>
        <taxon>Mytilidae</taxon>
        <taxon>Mytilinae</taxon>
        <taxon>Mytilus</taxon>
    </lineage>
</organism>
<feature type="region of interest" description="Disordered" evidence="1">
    <location>
        <begin position="260"/>
        <end position="297"/>
    </location>
</feature>
<dbReference type="EMBL" id="CAJPWZ010001998">
    <property type="protein sequence ID" value="CAG2228554.1"/>
    <property type="molecule type" value="Genomic_DNA"/>
</dbReference>
<keyword evidence="2" id="KW-1133">Transmembrane helix</keyword>
<gene>
    <name evidence="3" type="ORF">MEDL_41490</name>
</gene>
<evidence type="ECO:0000256" key="1">
    <source>
        <dbReference type="SAM" id="MobiDB-lite"/>
    </source>
</evidence>
<sequence>MQCEPGQHIHIETISIDNEKCPSKPSSTSIDYFSIPNLTCHGISNCNVPFKLAPGFNFNKYLKIQYTCLGCKSATRYSTVHIMCKPNTGINIHDVWMNWKTACPAYKTTHKTNFSYIHTECHLKQACKVTNNQLHIMSIYFNCVVLTTTNMMSTTTTLSVNTMAVLSFHSETPPGYSTSASTAKNSNTSHHILMPVENTLADQSKEIFPAGAVAGGVVTVIIIIFLLIGVLLYRTCGCYKITHSIRNNSPSTNVQFYRRRNNDHSKSPRKQFVTRSNPAYESDMDVGTDGNPNKNKDSSLYQHYFEIQNDPDIVTPTHSYINTVSITYDYANIGPFKDDTFDNMKQEDRGKRQLEEFDSNTYSHLQDTCNDSNENTYNHTIHDRVQETSENDYSMSRGQMSEDDYDVSGNHYRGNHKKGSENVYN</sequence>
<proteinExistence type="predicted"/>
<dbReference type="OrthoDB" id="10470344at2759"/>
<dbReference type="CDD" id="cd22823">
    <property type="entry name" value="Gal_Rha_Lectin"/>
    <property type="match status" value="1"/>
</dbReference>
<comment type="caution">
    <text evidence="3">The sequence shown here is derived from an EMBL/GenBank/DDBJ whole genome shotgun (WGS) entry which is preliminary data.</text>
</comment>
<reference evidence="3" key="1">
    <citation type="submission" date="2021-03" db="EMBL/GenBank/DDBJ databases">
        <authorList>
            <person name="Bekaert M."/>
        </authorList>
    </citation>
    <scope>NUCLEOTIDE SEQUENCE</scope>
</reference>
<feature type="transmembrane region" description="Helical" evidence="2">
    <location>
        <begin position="207"/>
        <end position="233"/>
    </location>
</feature>
<accession>A0A8S3TDI5</accession>
<evidence type="ECO:0000313" key="3">
    <source>
        <dbReference type="EMBL" id="CAG2228554.1"/>
    </source>
</evidence>
<keyword evidence="2" id="KW-0472">Membrane</keyword>
<dbReference type="AlphaFoldDB" id="A0A8S3TDI5"/>
<evidence type="ECO:0000256" key="2">
    <source>
        <dbReference type="SAM" id="Phobius"/>
    </source>
</evidence>
<feature type="region of interest" description="Disordered" evidence="1">
    <location>
        <begin position="385"/>
        <end position="425"/>
    </location>
</feature>
<dbReference type="Proteomes" id="UP000683360">
    <property type="component" value="Unassembled WGS sequence"/>
</dbReference>
<keyword evidence="4" id="KW-1185">Reference proteome</keyword>
<name>A0A8S3TDI5_MYTED</name>